<keyword evidence="7" id="KW-0396">Initiation factor</keyword>
<dbReference type="OrthoDB" id="11182at2157"/>
<dbReference type="STRING" id="1577791.Mpt1_c09540"/>
<evidence type="ECO:0000256" key="1">
    <source>
        <dbReference type="ARBA" id="ARBA00005422"/>
    </source>
</evidence>
<keyword evidence="3 4" id="KW-0648">Protein biosynthesis</keyword>
<keyword evidence="8" id="KW-1185">Reference proteome</keyword>
<dbReference type="PANTHER" id="PTHR12789:SF0">
    <property type="entry name" value="DENSITY-REGULATED PROTEIN"/>
    <property type="match status" value="1"/>
</dbReference>
<evidence type="ECO:0000256" key="2">
    <source>
        <dbReference type="ARBA" id="ARBA00022845"/>
    </source>
</evidence>
<dbReference type="KEGG" id="mear:Mpt1_c09540"/>
<dbReference type="NCBIfam" id="NF002096">
    <property type="entry name" value="PRK00939.1"/>
    <property type="match status" value="1"/>
</dbReference>
<reference evidence="7 8" key="1">
    <citation type="journal article" date="2014" name="Appl. Environ. Microbiol.">
        <title>Comparative Genome Analysis of 'Candidatus Methanoplasma termitum' Indicates a New Mode of Energy Metabolism in the Seventh Order of Methanogens.</title>
        <authorList>
            <person name="Lang K."/>
            <person name="Schuldes J."/>
            <person name="Klingl A."/>
            <person name="Poehlein A."/>
            <person name="Daniel R."/>
            <person name="Brune A."/>
        </authorList>
    </citation>
    <scope>NUCLEOTIDE SEQUENCE [LARGE SCALE GENOMIC DNA]</scope>
    <source>
        <strain evidence="8">Mpt1</strain>
    </source>
</reference>
<dbReference type="GeneID" id="24818617"/>
<dbReference type="SUPFAM" id="SSF55159">
    <property type="entry name" value="eIF1-like"/>
    <property type="match status" value="1"/>
</dbReference>
<dbReference type="InterPro" id="IPR036877">
    <property type="entry name" value="SUI1_dom_sf"/>
</dbReference>
<dbReference type="HAMAP" id="MF_00604">
    <property type="entry name" value="SUI1"/>
    <property type="match status" value="1"/>
</dbReference>
<dbReference type="GO" id="GO:0003743">
    <property type="term" value="F:translation initiation factor activity"/>
    <property type="evidence" value="ECO:0007669"/>
    <property type="project" value="UniProtKB-UniRule"/>
</dbReference>
<organism evidence="7 8">
    <name type="scientific">Candidatus Methanoplasma termitum</name>
    <dbReference type="NCBI Taxonomy" id="1577791"/>
    <lineage>
        <taxon>Archaea</taxon>
        <taxon>Methanobacteriati</taxon>
        <taxon>Thermoplasmatota</taxon>
        <taxon>Thermoplasmata</taxon>
        <taxon>Methanomassiliicoccales</taxon>
        <taxon>Methanomassiliicoccaceae</taxon>
        <taxon>Candidatus Methanoplasma</taxon>
    </lineage>
</organism>
<evidence type="ECO:0000313" key="8">
    <source>
        <dbReference type="Proteomes" id="UP000030787"/>
    </source>
</evidence>
<dbReference type="CDD" id="cd11567">
    <property type="entry name" value="YciH_like"/>
    <property type="match status" value="1"/>
</dbReference>
<evidence type="ECO:0000256" key="3">
    <source>
        <dbReference type="ARBA" id="ARBA00022917"/>
    </source>
</evidence>
<protein>
    <recommendedName>
        <fullName evidence="4 5">Protein translation factor SUI1 homolog</fullName>
    </recommendedName>
</protein>
<dbReference type="GO" id="GO:0001731">
    <property type="term" value="P:formation of translation preinitiation complex"/>
    <property type="evidence" value="ECO:0007669"/>
    <property type="project" value="UniProtKB-UniRule"/>
</dbReference>
<keyword evidence="2 4" id="KW-0810">Translation regulation</keyword>
<dbReference type="AlphaFoldDB" id="A0A0A7LCN3"/>
<dbReference type="InterPro" id="IPR050318">
    <property type="entry name" value="DENR/SUI1_TIF"/>
</dbReference>
<dbReference type="InterPro" id="IPR001950">
    <property type="entry name" value="SUI1"/>
</dbReference>
<comment type="similarity">
    <text evidence="1 4 5">Belongs to the SUI1 family.</text>
</comment>
<dbReference type="GO" id="GO:0002188">
    <property type="term" value="P:translation reinitiation"/>
    <property type="evidence" value="ECO:0007669"/>
    <property type="project" value="UniProtKB-UniRule"/>
</dbReference>
<dbReference type="RefSeq" id="WP_048112667.1">
    <property type="nucleotide sequence ID" value="NZ_CP010070.1"/>
</dbReference>
<sequence length="99" mass="11174">MAEICQVCGLPKELCMCEEIAREQQMVRISVDSRRYGKMVTVIDGIDENDINIEDLAKQLKVKCAAGGAYKDGRIELQGDHKKKVKAVLEEMGFRTEVR</sequence>
<dbReference type="PROSITE" id="PS50296">
    <property type="entry name" value="SUI1"/>
    <property type="match status" value="1"/>
</dbReference>
<evidence type="ECO:0000313" key="7">
    <source>
        <dbReference type="EMBL" id="AIZ56829.1"/>
    </source>
</evidence>
<dbReference type="PIRSF" id="PIRSF037511">
    <property type="entry name" value="Transl_init_SUI1_pro"/>
    <property type="match status" value="1"/>
</dbReference>
<dbReference type="InterPro" id="IPR005872">
    <property type="entry name" value="SUI1_arc_bac"/>
</dbReference>
<evidence type="ECO:0000256" key="4">
    <source>
        <dbReference type="HAMAP-Rule" id="MF_00604"/>
    </source>
</evidence>
<dbReference type="PANTHER" id="PTHR12789">
    <property type="entry name" value="DENSITY-REGULATED PROTEIN HOMOLOG"/>
    <property type="match status" value="1"/>
</dbReference>
<proteinExistence type="inferred from homology"/>
<accession>A0A0A7LCN3</accession>
<name>A0A0A7LCN3_9ARCH</name>
<dbReference type="Gene3D" id="3.30.780.10">
    <property type="entry name" value="SUI1-like domain"/>
    <property type="match status" value="1"/>
</dbReference>
<evidence type="ECO:0000259" key="6">
    <source>
        <dbReference type="PROSITE" id="PS50296"/>
    </source>
</evidence>
<gene>
    <name evidence="7" type="ORF">Mpt1_c09540</name>
</gene>
<dbReference type="Proteomes" id="UP000030787">
    <property type="component" value="Chromosome"/>
</dbReference>
<dbReference type="NCBIfam" id="TIGR01158">
    <property type="entry name" value="SUI1_rel"/>
    <property type="match status" value="1"/>
</dbReference>
<feature type="domain" description="SUI1" evidence="6">
    <location>
        <begin position="27"/>
        <end position="93"/>
    </location>
</feature>
<dbReference type="HOGENOM" id="CLU_082805_6_1_2"/>
<evidence type="ECO:0000256" key="5">
    <source>
        <dbReference type="PIRNR" id="PIRNR037511"/>
    </source>
</evidence>
<dbReference type="GO" id="GO:0006417">
    <property type="term" value="P:regulation of translation"/>
    <property type="evidence" value="ECO:0007669"/>
    <property type="project" value="UniProtKB-UniRule"/>
</dbReference>
<dbReference type="EMBL" id="CP010070">
    <property type="protein sequence ID" value="AIZ56829.1"/>
    <property type="molecule type" value="Genomic_DNA"/>
</dbReference>
<dbReference type="Pfam" id="PF01253">
    <property type="entry name" value="SUI1"/>
    <property type="match status" value="1"/>
</dbReference>
<dbReference type="GO" id="GO:0003729">
    <property type="term" value="F:mRNA binding"/>
    <property type="evidence" value="ECO:0007669"/>
    <property type="project" value="TreeGrafter"/>
</dbReference>
<dbReference type="InterPro" id="IPR022851">
    <property type="entry name" value="SUI1_arc"/>
</dbReference>